<accession>V2XMP1</accession>
<proteinExistence type="predicted"/>
<keyword evidence="3" id="KW-1185">Reference proteome</keyword>
<gene>
    <name evidence="2" type="ORF">Moror_8517</name>
</gene>
<dbReference type="EMBL" id="AWSO01003005">
    <property type="protein sequence ID" value="ESK80774.1"/>
    <property type="molecule type" value="Genomic_DNA"/>
</dbReference>
<name>V2XMP1_MONRO</name>
<dbReference type="AlphaFoldDB" id="V2XMP1"/>
<dbReference type="Pfam" id="PF03732">
    <property type="entry name" value="Retrotrans_gag"/>
    <property type="match status" value="1"/>
</dbReference>
<dbReference type="KEGG" id="mrr:Moror_8517"/>
<organism evidence="2 3">
    <name type="scientific">Moniliophthora roreri (strain MCA 2997)</name>
    <name type="common">Cocoa frosty pod rot fungus</name>
    <name type="synonym">Crinipellis roreri</name>
    <dbReference type="NCBI Taxonomy" id="1381753"/>
    <lineage>
        <taxon>Eukaryota</taxon>
        <taxon>Fungi</taxon>
        <taxon>Dikarya</taxon>
        <taxon>Basidiomycota</taxon>
        <taxon>Agaricomycotina</taxon>
        <taxon>Agaricomycetes</taxon>
        <taxon>Agaricomycetidae</taxon>
        <taxon>Agaricales</taxon>
        <taxon>Marasmiineae</taxon>
        <taxon>Marasmiaceae</taxon>
        <taxon>Moniliophthora</taxon>
    </lineage>
</organism>
<dbReference type="Proteomes" id="UP000017559">
    <property type="component" value="Unassembled WGS sequence"/>
</dbReference>
<dbReference type="InterPro" id="IPR005162">
    <property type="entry name" value="Retrotrans_gag_dom"/>
</dbReference>
<sequence>MKKSAANKWMQAKNAEIERLMEEKALEPTDTKPEEQVHLPTWKDFLPVDLATSARIKMKSLKQNKQPIDEYINNFKLLAADTTYDDAALIDHFLNGLNERLLGMCLSTPDQLDNIEE</sequence>
<feature type="domain" description="Retrotransposon gag" evidence="1">
    <location>
        <begin position="51"/>
        <end position="99"/>
    </location>
</feature>
<comment type="caution">
    <text evidence="2">The sequence shown here is derived from an EMBL/GenBank/DDBJ whole genome shotgun (WGS) entry which is preliminary data.</text>
</comment>
<evidence type="ECO:0000313" key="3">
    <source>
        <dbReference type="Proteomes" id="UP000017559"/>
    </source>
</evidence>
<evidence type="ECO:0000313" key="2">
    <source>
        <dbReference type="EMBL" id="ESK80774.1"/>
    </source>
</evidence>
<reference evidence="2 3" key="1">
    <citation type="journal article" date="2014" name="BMC Genomics">
        <title>Genome and secretome analysis of the hemibiotrophic fungal pathogen, Moniliophthora roreri, which causes frosty pod rot disease of cacao: mechanisms of the biotrophic and necrotrophic phases.</title>
        <authorList>
            <person name="Meinhardt L.W."/>
            <person name="Costa G.G.L."/>
            <person name="Thomazella D.P.T."/>
            <person name="Teixeira P.J.P.L."/>
            <person name="Carazzolle M.F."/>
            <person name="Schuster S.C."/>
            <person name="Carlson J.E."/>
            <person name="Guiltinan M.J."/>
            <person name="Mieczkowski P."/>
            <person name="Farmer A."/>
            <person name="Ramaraj T."/>
            <person name="Crozier J."/>
            <person name="Davis R.E."/>
            <person name="Shao J."/>
            <person name="Melnick R.L."/>
            <person name="Pereira G.A.G."/>
            <person name="Bailey B.A."/>
        </authorList>
    </citation>
    <scope>NUCLEOTIDE SEQUENCE [LARGE SCALE GENOMIC DNA]</scope>
    <source>
        <strain evidence="2 3">MCA 2997</strain>
    </source>
</reference>
<evidence type="ECO:0000259" key="1">
    <source>
        <dbReference type="Pfam" id="PF03732"/>
    </source>
</evidence>
<dbReference type="OrthoDB" id="2425918at2759"/>
<dbReference type="HOGENOM" id="CLU_000384_30_3_1"/>
<protein>
    <recommendedName>
        <fullName evidence="1">Retrotransposon gag domain-containing protein</fullName>
    </recommendedName>
</protein>
<feature type="non-terminal residue" evidence="2">
    <location>
        <position position="117"/>
    </location>
</feature>